<feature type="compositionally biased region" description="Low complexity" evidence="1">
    <location>
        <begin position="34"/>
        <end position="50"/>
    </location>
</feature>
<feature type="region of interest" description="Disordered" evidence="1">
    <location>
        <begin position="325"/>
        <end position="376"/>
    </location>
</feature>
<dbReference type="EMBL" id="HBFQ01039323">
    <property type="protein sequence ID" value="CAD8853521.1"/>
    <property type="molecule type" value="Transcribed_RNA"/>
</dbReference>
<name>A0A7S1AGH2_NOCSC</name>
<proteinExistence type="predicted"/>
<feature type="region of interest" description="Disordered" evidence="1">
    <location>
        <begin position="392"/>
        <end position="428"/>
    </location>
</feature>
<gene>
    <name evidence="2" type="ORF">NSCI0253_LOCUS27872</name>
</gene>
<dbReference type="AlphaFoldDB" id="A0A7S1AGH2"/>
<feature type="compositionally biased region" description="Polar residues" evidence="1">
    <location>
        <begin position="353"/>
        <end position="370"/>
    </location>
</feature>
<feature type="compositionally biased region" description="Basic residues" evidence="1">
    <location>
        <begin position="394"/>
        <end position="404"/>
    </location>
</feature>
<organism evidence="2">
    <name type="scientific">Noctiluca scintillans</name>
    <name type="common">Sea sparkle</name>
    <name type="synonym">Red tide dinoflagellate</name>
    <dbReference type="NCBI Taxonomy" id="2966"/>
    <lineage>
        <taxon>Eukaryota</taxon>
        <taxon>Sar</taxon>
        <taxon>Alveolata</taxon>
        <taxon>Dinophyceae</taxon>
        <taxon>Noctilucales</taxon>
        <taxon>Noctilucaceae</taxon>
        <taxon>Noctiluca</taxon>
    </lineage>
</organism>
<evidence type="ECO:0000256" key="1">
    <source>
        <dbReference type="SAM" id="MobiDB-lite"/>
    </source>
</evidence>
<reference evidence="2" key="1">
    <citation type="submission" date="2021-01" db="EMBL/GenBank/DDBJ databases">
        <authorList>
            <person name="Corre E."/>
            <person name="Pelletier E."/>
            <person name="Niang G."/>
            <person name="Scheremetjew M."/>
            <person name="Finn R."/>
            <person name="Kale V."/>
            <person name="Holt S."/>
            <person name="Cochrane G."/>
            <person name="Meng A."/>
            <person name="Brown T."/>
            <person name="Cohen L."/>
        </authorList>
    </citation>
    <scope>NUCLEOTIDE SEQUENCE</scope>
</reference>
<protein>
    <submittedName>
        <fullName evidence="2">Uncharacterized protein</fullName>
    </submittedName>
</protein>
<feature type="region of interest" description="Disordered" evidence="1">
    <location>
        <begin position="29"/>
        <end position="50"/>
    </location>
</feature>
<sequence length="428" mass="46057">MDSYEMCGKFTLPSVSSVQTRRRHRLPVVKASDTESFSELSSSEAETASDCEQIASSVPLTNWWTNGAARKRECKSDSDAEESPEWGVLYDVEFSSSSESVVPEGFFEATETATSDEKDHGSLGESLGYAVEETRRRFGTALPSFDDVAEDTRTLLDETAYVDKIQHGVTAARSFWSKVVEDASRFSEELGRSEAVMDGKRLVDETQKTFVNSTNEAARVAEVFVGGIGVSSGLRQFHEGLQPKKTVQSAVAHLADDMKPMVDVAQEKVVHFTDEVTPIVEDAKQKFKKNSIAAANLVAAQGATWFQSTWSASDARSSRDSAAKTLKASSARSKQVAKSKDGSSAGCSKPGAKNTSTASGSKSTVPSTSPWPAISESPFLPISGIAKELWKFKQPPRRPVKARGKALSTSQCGGVALLDSRAEPGPDA</sequence>
<evidence type="ECO:0000313" key="2">
    <source>
        <dbReference type="EMBL" id="CAD8853521.1"/>
    </source>
</evidence>
<accession>A0A7S1AGH2</accession>